<name>A0A409X6V1_9AGAR</name>
<protein>
    <submittedName>
        <fullName evidence="2">Uncharacterized protein</fullName>
    </submittedName>
</protein>
<gene>
    <name evidence="2" type="ORF">CVT26_011860</name>
</gene>
<feature type="compositionally biased region" description="Pro residues" evidence="1">
    <location>
        <begin position="88"/>
        <end position="101"/>
    </location>
</feature>
<evidence type="ECO:0000313" key="3">
    <source>
        <dbReference type="Proteomes" id="UP000284706"/>
    </source>
</evidence>
<reference evidence="2 3" key="1">
    <citation type="journal article" date="2018" name="Evol. Lett.">
        <title>Horizontal gene cluster transfer increased hallucinogenic mushroom diversity.</title>
        <authorList>
            <person name="Reynolds H.T."/>
            <person name="Vijayakumar V."/>
            <person name="Gluck-Thaler E."/>
            <person name="Korotkin H.B."/>
            <person name="Matheny P.B."/>
            <person name="Slot J.C."/>
        </authorList>
    </citation>
    <scope>NUCLEOTIDE SEQUENCE [LARGE SCALE GENOMIC DNA]</scope>
    <source>
        <strain evidence="2 3">SRW20</strain>
    </source>
</reference>
<proteinExistence type="predicted"/>
<comment type="caution">
    <text evidence="2">The sequence shown here is derived from an EMBL/GenBank/DDBJ whole genome shotgun (WGS) entry which is preliminary data.</text>
</comment>
<dbReference type="InParanoid" id="A0A409X6V1"/>
<dbReference type="OrthoDB" id="6613063at2759"/>
<dbReference type="AlphaFoldDB" id="A0A409X6V1"/>
<feature type="compositionally biased region" description="Basic residues" evidence="1">
    <location>
        <begin position="72"/>
        <end position="84"/>
    </location>
</feature>
<dbReference type="Proteomes" id="UP000284706">
    <property type="component" value="Unassembled WGS sequence"/>
</dbReference>
<evidence type="ECO:0000313" key="2">
    <source>
        <dbReference type="EMBL" id="PPQ86465.1"/>
    </source>
</evidence>
<dbReference type="EMBL" id="NHYE01004069">
    <property type="protein sequence ID" value="PPQ86465.1"/>
    <property type="molecule type" value="Genomic_DNA"/>
</dbReference>
<feature type="non-terminal residue" evidence="2">
    <location>
        <position position="148"/>
    </location>
</feature>
<organism evidence="2 3">
    <name type="scientific">Gymnopilus dilepis</name>
    <dbReference type="NCBI Taxonomy" id="231916"/>
    <lineage>
        <taxon>Eukaryota</taxon>
        <taxon>Fungi</taxon>
        <taxon>Dikarya</taxon>
        <taxon>Basidiomycota</taxon>
        <taxon>Agaricomycotina</taxon>
        <taxon>Agaricomycetes</taxon>
        <taxon>Agaricomycetidae</taxon>
        <taxon>Agaricales</taxon>
        <taxon>Agaricineae</taxon>
        <taxon>Hymenogastraceae</taxon>
        <taxon>Gymnopilus</taxon>
    </lineage>
</organism>
<keyword evidence="3" id="KW-1185">Reference proteome</keyword>
<accession>A0A409X6V1</accession>
<evidence type="ECO:0000256" key="1">
    <source>
        <dbReference type="SAM" id="MobiDB-lite"/>
    </source>
</evidence>
<sequence>MAIARRNLAKAKIECWGRLVCNTEGGDTVNASEIVKGSQEDLRDASYVRYELLVDKNARYRRKARYQMSHSNSHHPPPRGRRRRLSPERPPPLAPRTPSPGTPTLLTRSPTTKRPVKKGKISDNATQDAGEPADSTRPPAHQDPPAPE</sequence>
<feature type="region of interest" description="Disordered" evidence="1">
    <location>
        <begin position="58"/>
        <end position="148"/>
    </location>
</feature>